<sequence>MSFSYNACSQIPESLEPYGDIAGLGVVLSFVISAWLTILVLVGYYVFAFDPDVDPFQRIRSTTTPYSPIPLDVLIAKYTKYLRVLKDFRGSLAEDAFHKVSTCVWCNSDPTKLTYSSAFLPSRMPN</sequence>
<accession>A0A8H4FHG6</accession>
<keyword evidence="3" id="KW-1185">Reference proteome</keyword>
<dbReference type="Proteomes" id="UP000613401">
    <property type="component" value="Unassembled WGS sequence"/>
</dbReference>
<keyword evidence="1" id="KW-0472">Membrane</keyword>
<evidence type="ECO:0000313" key="3">
    <source>
        <dbReference type="Proteomes" id="UP000613401"/>
    </source>
</evidence>
<comment type="caution">
    <text evidence="2">The sequence shown here is derived from an EMBL/GenBank/DDBJ whole genome shotgun (WGS) entry which is preliminary data.</text>
</comment>
<dbReference type="EMBL" id="WVTB01000063">
    <property type="protein sequence ID" value="KAF3802443.1"/>
    <property type="molecule type" value="Genomic_DNA"/>
</dbReference>
<dbReference type="AlphaFoldDB" id="A0A8H4FHG6"/>
<reference evidence="2" key="1">
    <citation type="journal article" date="2020" name="Phytopathology">
        <title>Genome sequence and comparative analysis of Colletotrichum gloeosporioides isolated from Liriodendron leaves.</title>
        <authorList>
            <person name="Fu F.F."/>
            <person name="Hao Z."/>
            <person name="Wang P."/>
            <person name="Lu Y."/>
            <person name="Xue L.J."/>
            <person name="Wei G."/>
            <person name="Tian Y."/>
            <person name="Baishi H."/>
            <person name="Xu H."/>
            <person name="Shi J."/>
            <person name="Cheng T."/>
            <person name="Wang G."/>
            <person name="Yi Y."/>
            <person name="Chen J."/>
        </authorList>
    </citation>
    <scope>NUCLEOTIDE SEQUENCE</scope>
    <source>
        <strain evidence="2">Lc1</strain>
    </source>
</reference>
<evidence type="ECO:0000256" key="1">
    <source>
        <dbReference type="SAM" id="Phobius"/>
    </source>
</evidence>
<keyword evidence="1" id="KW-0812">Transmembrane</keyword>
<name>A0A8H4FHG6_COLGL</name>
<feature type="transmembrane region" description="Helical" evidence="1">
    <location>
        <begin position="21"/>
        <end position="47"/>
    </location>
</feature>
<reference evidence="2" key="2">
    <citation type="submission" date="2020-03" db="EMBL/GenBank/DDBJ databases">
        <authorList>
            <person name="Fu F.-F."/>
            <person name="Chen J."/>
        </authorList>
    </citation>
    <scope>NUCLEOTIDE SEQUENCE</scope>
    <source>
        <strain evidence="2">Lc1</strain>
    </source>
</reference>
<evidence type="ECO:0000313" key="2">
    <source>
        <dbReference type="EMBL" id="KAF3802443.1"/>
    </source>
</evidence>
<keyword evidence="1" id="KW-1133">Transmembrane helix</keyword>
<organism evidence="2 3">
    <name type="scientific">Colletotrichum gloeosporioides</name>
    <name type="common">Anthracnose fungus</name>
    <name type="synonym">Glomerella cingulata</name>
    <dbReference type="NCBI Taxonomy" id="474922"/>
    <lineage>
        <taxon>Eukaryota</taxon>
        <taxon>Fungi</taxon>
        <taxon>Dikarya</taxon>
        <taxon>Ascomycota</taxon>
        <taxon>Pezizomycotina</taxon>
        <taxon>Sordariomycetes</taxon>
        <taxon>Hypocreomycetidae</taxon>
        <taxon>Glomerellales</taxon>
        <taxon>Glomerellaceae</taxon>
        <taxon>Colletotrichum</taxon>
        <taxon>Colletotrichum gloeosporioides species complex</taxon>
    </lineage>
</organism>
<protein>
    <submittedName>
        <fullName evidence="2">Uncharacterized protein</fullName>
    </submittedName>
</protein>
<proteinExistence type="predicted"/>
<gene>
    <name evidence="2" type="ORF">GCG54_00003246</name>
</gene>
<dbReference type="RefSeq" id="XP_045261602.1">
    <property type="nucleotide sequence ID" value="XM_045403321.1"/>
</dbReference>
<dbReference type="GeneID" id="69010406"/>